<sequence length="184" mass="18726">MPAAVPPPAVAAPRPPAERAQPDTSDPAAAWAAVVAALEAHNAWAWLDQVALASGGDDAGVLCLRIRPRPAAAGVSRLATPDRLDRLAAQATAVLGRRTRITLVAHERPAASPGPGPGAAHAAAGALGSRVAAEAAEANAQRQEAMGRPLVRAVLSVFPDAVLVRAEKKKRRPGAQAEPEATDA</sequence>
<organism evidence="2 3">
    <name type="scientific">Phycisphaera mikurensis (strain NBRC 102666 / KCTC 22515 / FYK2301M01)</name>
    <dbReference type="NCBI Taxonomy" id="1142394"/>
    <lineage>
        <taxon>Bacteria</taxon>
        <taxon>Pseudomonadati</taxon>
        <taxon>Planctomycetota</taxon>
        <taxon>Phycisphaerae</taxon>
        <taxon>Phycisphaerales</taxon>
        <taxon>Phycisphaeraceae</taxon>
        <taxon>Phycisphaera</taxon>
    </lineage>
</organism>
<keyword evidence="3" id="KW-1185">Reference proteome</keyword>
<protein>
    <submittedName>
        <fullName evidence="2">Uncharacterized protein</fullName>
    </submittedName>
</protein>
<gene>
    <name evidence="2" type="ordered locus">PSMK_05850</name>
</gene>
<reference evidence="2 3" key="1">
    <citation type="submission" date="2012-02" db="EMBL/GenBank/DDBJ databases">
        <title>Complete genome sequence of Phycisphaera mikurensis NBRC 102666.</title>
        <authorList>
            <person name="Ankai A."/>
            <person name="Hosoyama A."/>
            <person name="Terui Y."/>
            <person name="Sekine M."/>
            <person name="Fukai R."/>
            <person name="Kato Y."/>
            <person name="Nakamura S."/>
            <person name="Yamada-Narita S."/>
            <person name="Kawakoshi A."/>
            <person name="Fukunaga Y."/>
            <person name="Yamazaki S."/>
            <person name="Fujita N."/>
        </authorList>
    </citation>
    <scope>NUCLEOTIDE SEQUENCE [LARGE SCALE GENOMIC DNA]</scope>
    <source>
        <strain evidence="3">NBRC 102666 / KCTC 22515 / FYK2301M01</strain>
    </source>
</reference>
<dbReference type="EMBL" id="AP012338">
    <property type="protein sequence ID" value="BAM02744.1"/>
    <property type="molecule type" value="Genomic_DNA"/>
</dbReference>
<feature type="region of interest" description="Disordered" evidence="1">
    <location>
        <begin position="1"/>
        <end position="26"/>
    </location>
</feature>
<dbReference type="Proteomes" id="UP000007881">
    <property type="component" value="Chromosome"/>
</dbReference>
<proteinExistence type="predicted"/>
<dbReference type="HOGENOM" id="CLU_1466932_0_0_0"/>
<evidence type="ECO:0000313" key="2">
    <source>
        <dbReference type="EMBL" id="BAM02744.1"/>
    </source>
</evidence>
<evidence type="ECO:0000313" key="3">
    <source>
        <dbReference type="Proteomes" id="UP000007881"/>
    </source>
</evidence>
<feature type="compositionally biased region" description="Pro residues" evidence="1">
    <location>
        <begin position="1"/>
        <end position="15"/>
    </location>
</feature>
<name>I0IBV6_PHYMF</name>
<accession>I0IBV6</accession>
<dbReference type="KEGG" id="phm:PSMK_05850"/>
<dbReference type="AlphaFoldDB" id="I0IBV6"/>
<dbReference type="RefSeq" id="WP_014435964.1">
    <property type="nucleotide sequence ID" value="NC_017080.1"/>
</dbReference>
<evidence type="ECO:0000256" key="1">
    <source>
        <dbReference type="SAM" id="MobiDB-lite"/>
    </source>
</evidence>
<feature type="region of interest" description="Disordered" evidence="1">
    <location>
        <begin position="165"/>
        <end position="184"/>
    </location>
</feature>